<gene>
    <name evidence="1" type="ORF">P6Z85_10860</name>
</gene>
<proteinExistence type="predicted"/>
<dbReference type="NCBIfam" id="TIGR01725">
    <property type="entry name" value="phge_HK97_gp10"/>
    <property type="match status" value="1"/>
</dbReference>
<dbReference type="RefSeq" id="WP_099746318.1">
    <property type="nucleotide sequence ID" value="NZ_CABGQB010000001.1"/>
</dbReference>
<dbReference type="Proteomes" id="UP001260956">
    <property type="component" value="Unassembled WGS sequence"/>
</dbReference>
<protein>
    <submittedName>
        <fullName evidence="1">HK97 gp10 family phage protein</fullName>
    </submittedName>
</protein>
<dbReference type="InterPro" id="IPR010064">
    <property type="entry name" value="HK97-gp10_tail"/>
</dbReference>
<dbReference type="AlphaFoldDB" id="A0AAW8RIY0"/>
<name>A0AAW8RIY0_ENTFC</name>
<organism evidence="1 2">
    <name type="scientific">Enterococcus faecium</name>
    <name type="common">Streptococcus faecium</name>
    <dbReference type="NCBI Taxonomy" id="1352"/>
    <lineage>
        <taxon>Bacteria</taxon>
        <taxon>Bacillati</taxon>
        <taxon>Bacillota</taxon>
        <taxon>Bacilli</taxon>
        <taxon>Lactobacillales</taxon>
        <taxon>Enterococcaceae</taxon>
        <taxon>Enterococcus</taxon>
    </lineage>
</organism>
<reference evidence="1" key="1">
    <citation type="submission" date="2023-03" db="EMBL/GenBank/DDBJ databases">
        <authorList>
            <person name="Shen W."/>
            <person name="Cai J."/>
        </authorList>
    </citation>
    <scope>NUCLEOTIDE SEQUENCE</scope>
    <source>
        <strain evidence="1">B1010-2</strain>
    </source>
</reference>
<comment type="caution">
    <text evidence="1">The sequence shown here is derived from an EMBL/GenBank/DDBJ whole genome shotgun (WGS) entry which is preliminary data.</text>
</comment>
<accession>A0AAW8RIY0</accession>
<evidence type="ECO:0000313" key="2">
    <source>
        <dbReference type="Proteomes" id="UP001260956"/>
    </source>
</evidence>
<sequence length="114" mass="13002">MSKTVRFVGVDKFTRGIIQQNVKLKQAVNQEIKRSILRVEKRSKQLAPWDTGFLSNNIYSLMTGALQGKIISPADYSIYVEEGTRKMAAQPFLYPAVKMEYAVFMKNLNKIVRG</sequence>
<dbReference type="EMBL" id="JARPTX010000040">
    <property type="protein sequence ID" value="MDT2370640.1"/>
    <property type="molecule type" value="Genomic_DNA"/>
</dbReference>
<evidence type="ECO:0000313" key="1">
    <source>
        <dbReference type="EMBL" id="MDT2370640.1"/>
    </source>
</evidence>